<gene>
    <name evidence="5" type="ORF">E7203_05525</name>
</gene>
<name>A0A927WDY2_SELRU</name>
<dbReference type="GO" id="GO:0046353">
    <property type="term" value="F:aminoglycoside 3-N-acetyltransferase activity"/>
    <property type="evidence" value="ECO:0007669"/>
    <property type="project" value="UniProtKB-EC"/>
</dbReference>
<evidence type="ECO:0000313" key="6">
    <source>
        <dbReference type="Proteomes" id="UP000772151"/>
    </source>
</evidence>
<dbReference type="InterPro" id="IPR003679">
    <property type="entry name" value="Amioglycoside_AcTrfase"/>
</dbReference>
<evidence type="ECO:0000313" key="5">
    <source>
        <dbReference type="EMBL" id="MBE6084917.1"/>
    </source>
</evidence>
<sequence>MRKMAYEEMLGNLPEAMKQAGIGKGDMVYIASDASLLLLEARKKCGVKTASQRNAFLNSFIDALQEVVGAQGTLLFPVFSWSFCRGESFDIRQTPGEVGALNNWVLEHRQDFRRTKHPMYSFMVWGNRAEALVNLENTDAWGNDSPFAYLHENGGKMLLLNVTLQRGFTFMHYVEEFVQVPYRYQKNFCGSYTDVQGLTHERSYTMYVRDLAISSQGYAPDSMLEEKGIVKMIKWGDLTLKGFILADSFSIVADDLLHNGGRMCYKFANYELEWGKGATHADDLGN</sequence>
<dbReference type="PANTHER" id="PTHR11104:SF0">
    <property type="entry name" value="SPBETA PROPHAGE-DERIVED AMINOGLYCOSIDE N(3')-ACETYLTRANSFERASE-LIKE PROTEIN YOKD"/>
    <property type="match status" value="1"/>
</dbReference>
<dbReference type="SUPFAM" id="SSF110710">
    <property type="entry name" value="TTHA0583/YokD-like"/>
    <property type="match status" value="1"/>
</dbReference>
<dbReference type="EMBL" id="SVCA01000003">
    <property type="protein sequence ID" value="MBE6084917.1"/>
    <property type="molecule type" value="Genomic_DNA"/>
</dbReference>
<comment type="catalytic activity">
    <reaction evidence="4">
        <text>a 2-deoxystreptamine antibiotic + acetyl-CoA = an N(3)-acetyl-2-deoxystreptamine antibiotic + CoA + H(+)</text>
        <dbReference type="Rhea" id="RHEA:12665"/>
        <dbReference type="ChEBI" id="CHEBI:15378"/>
        <dbReference type="ChEBI" id="CHEBI:57287"/>
        <dbReference type="ChEBI" id="CHEBI:57288"/>
        <dbReference type="ChEBI" id="CHEBI:57921"/>
        <dbReference type="ChEBI" id="CHEBI:77452"/>
        <dbReference type="EC" id="2.3.1.81"/>
    </reaction>
</comment>
<keyword evidence="4" id="KW-0046">Antibiotic resistance</keyword>
<dbReference type="PANTHER" id="PTHR11104">
    <property type="entry name" value="AMINOGLYCOSIDE N3-ACETYLTRANSFERASE"/>
    <property type="match status" value="1"/>
</dbReference>
<proteinExistence type="inferred from homology"/>
<evidence type="ECO:0000256" key="3">
    <source>
        <dbReference type="ARBA" id="ARBA00023315"/>
    </source>
</evidence>
<accession>A0A927WDY2</accession>
<evidence type="ECO:0000256" key="1">
    <source>
        <dbReference type="ARBA" id="ARBA00006383"/>
    </source>
</evidence>
<keyword evidence="3 4" id="KW-0012">Acyltransferase</keyword>
<organism evidence="5 6">
    <name type="scientific">Selenomonas ruminantium</name>
    <dbReference type="NCBI Taxonomy" id="971"/>
    <lineage>
        <taxon>Bacteria</taxon>
        <taxon>Bacillati</taxon>
        <taxon>Bacillota</taxon>
        <taxon>Negativicutes</taxon>
        <taxon>Selenomonadales</taxon>
        <taxon>Selenomonadaceae</taxon>
        <taxon>Selenomonas</taxon>
    </lineage>
</organism>
<comment type="similarity">
    <text evidence="1 4">Belongs to the antibiotic N-acetyltransferase family.</text>
</comment>
<evidence type="ECO:0000256" key="4">
    <source>
        <dbReference type="RuleBase" id="RU365031"/>
    </source>
</evidence>
<dbReference type="Proteomes" id="UP000772151">
    <property type="component" value="Unassembled WGS sequence"/>
</dbReference>
<reference evidence="5" key="1">
    <citation type="submission" date="2019-04" db="EMBL/GenBank/DDBJ databases">
        <title>Evolution of Biomass-Degrading Anaerobic Consortia Revealed by Metagenomics.</title>
        <authorList>
            <person name="Peng X."/>
        </authorList>
    </citation>
    <scope>NUCLEOTIDE SEQUENCE</scope>
    <source>
        <strain evidence="5">SIG242</strain>
    </source>
</reference>
<evidence type="ECO:0000256" key="2">
    <source>
        <dbReference type="ARBA" id="ARBA00022679"/>
    </source>
</evidence>
<dbReference type="AlphaFoldDB" id="A0A927WDY2"/>
<comment type="caution">
    <text evidence="5">The sequence shown here is derived from an EMBL/GenBank/DDBJ whole genome shotgun (WGS) entry which is preliminary data.</text>
</comment>
<dbReference type="InterPro" id="IPR028345">
    <property type="entry name" value="Antibiotic_NAT-like"/>
</dbReference>
<dbReference type="EC" id="2.3.1.-" evidence="4"/>
<dbReference type="Pfam" id="PF02522">
    <property type="entry name" value="Antibiotic_NAT"/>
    <property type="match status" value="1"/>
</dbReference>
<dbReference type="GO" id="GO:0046677">
    <property type="term" value="P:response to antibiotic"/>
    <property type="evidence" value="ECO:0007669"/>
    <property type="project" value="UniProtKB-KW"/>
</dbReference>
<protein>
    <recommendedName>
        <fullName evidence="4">Aminoglycoside N(3)-acetyltransferase</fullName>
        <ecNumber evidence="4">2.3.1.-</ecNumber>
    </recommendedName>
</protein>
<keyword evidence="2 4" id="KW-0808">Transferase</keyword>